<feature type="region of interest" description="Disordered" evidence="5">
    <location>
        <begin position="1"/>
        <end position="141"/>
    </location>
</feature>
<evidence type="ECO:0000256" key="3">
    <source>
        <dbReference type="ARBA" id="ARBA00023180"/>
    </source>
</evidence>
<keyword evidence="1" id="KW-0732">Signal</keyword>
<organism evidence="6 7">
    <name type="scientific">Cyclostephanos tholiformis</name>
    <dbReference type="NCBI Taxonomy" id="382380"/>
    <lineage>
        <taxon>Eukaryota</taxon>
        <taxon>Sar</taxon>
        <taxon>Stramenopiles</taxon>
        <taxon>Ochrophyta</taxon>
        <taxon>Bacillariophyta</taxon>
        <taxon>Coscinodiscophyceae</taxon>
        <taxon>Thalassiosirophycidae</taxon>
        <taxon>Stephanodiscales</taxon>
        <taxon>Stephanodiscaceae</taxon>
        <taxon>Cyclostephanos</taxon>
    </lineage>
</organism>
<feature type="compositionally biased region" description="Basic and acidic residues" evidence="5">
    <location>
        <begin position="123"/>
        <end position="141"/>
    </location>
</feature>
<keyword evidence="3" id="KW-0325">Glycoprotein</keyword>
<dbReference type="PROSITE" id="PS51470">
    <property type="entry name" value="FG_GAP"/>
    <property type="match status" value="3"/>
</dbReference>
<proteinExistence type="predicted"/>
<dbReference type="PANTHER" id="PTHR36220:SF1">
    <property type="entry name" value="GAMMA TUBULIN COMPLEX COMPONENT C-TERMINAL DOMAIN-CONTAINING PROTEIN"/>
    <property type="match status" value="1"/>
</dbReference>
<evidence type="ECO:0000256" key="2">
    <source>
        <dbReference type="ARBA" id="ARBA00022737"/>
    </source>
</evidence>
<dbReference type="InterPro" id="IPR013517">
    <property type="entry name" value="FG-GAP"/>
</dbReference>
<dbReference type="PANTHER" id="PTHR36220">
    <property type="entry name" value="UNNAMED PRODUCT"/>
    <property type="match status" value="1"/>
</dbReference>
<evidence type="ECO:0000256" key="4">
    <source>
        <dbReference type="PROSITE-ProRule" id="PRU00803"/>
    </source>
</evidence>
<dbReference type="SMART" id="SM00191">
    <property type="entry name" value="Int_alpha"/>
    <property type="match status" value="6"/>
</dbReference>
<gene>
    <name evidence="6" type="ORF">ACHAXA_011694</name>
</gene>
<dbReference type="Proteomes" id="UP001530377">
    <property type="component" value="Unassembled WGS sequence"/>
</dbReference>
<sequence>MPIKNSDDHDGDFPHDDDVVHPAAATPSRSAFDSTYEENDDDDAPPPPEIIAASFEDVVDKPRPIDDDISDAPDPGGRIDVPLIGHDSEEEPRGRWGGGEGAEDDEMAPAPPEMTIAAYFGGDSHEEEKREEGHDDHEAPRPPEMIAAFYGEIDNVDRKAKEKKLEYHIEDDVTSIVREERTASAHEAVDKNVGITKRDIGRLREINDDETPAPTMNNRRNLPDRSSDRPHYYTAATNVHDRGFSFDPTHRGSDETSWNVRNRDHAGISGLITDELLSPPPLYVDPNNHSVPILEGKLVQDEPEEPVYDAYPLSDTQDNGVPYWAVKGCRIYICSLILVTFATIITFVRLSFNAAGRIEPSRPPVKNVTTITGMPATITGTVTPTAAPIWEPQGPPVVGNGEDDRLGWSVALSGNAGAMVIGAPGHNDDIGYVEVYHRADEDDGNWTRLGDAIHGYEAGDRLGYSVDITSDGTTMICGSPGFYADVDARPGYVRVFKLVSDGDNAESWEQIGQNITGEAKGDEFGTSVSISDNGTMIAVGACRNDGIKGEDSGQVRIYHLDEDGTNWEQIGADIDGDMAGDWFGYSVSLSANGTIVVIGTPDAGLNGTKTGQVKVYRIDRSGSSWEQLGNSIYGDNQLDRFGNSVDISSDGYTIAIGSPGYVGIPGYARVLSLKGSDNLGYGDWNWKQIGKDFPGEAVGDFFGASVSLSDDGKTLTVGGSRNSGINGDDSGHVRVYRMNNSESGRMQLGEDIEGDAAGDKSGYSVSLSGDGNTVVIGSPYYDDSDSGESVGQVRVFLVNGE</sequence>
<feature type="compositionally biased region" description="Basic and acidic residues" evidence="5">
    <location>
        <begin position="221"/>
        <end position="231"/>
    </location>
</feature>
<keyword evidence="7" id="KW-1185">Reference proteome</keyword>
<feature type="compositionally biased region" description="Basic and acidic residues" evidence="5">
    <location>
        <begin position="1"/>
        <end position="20"/>
    </location>
</feature>
<evidence type="ECO:0000313" key="7">
    <source>
        <dbReference type="Proteomes" id="UP001530377"/>
    </source>
</evidence>
<dbReference type="AlphaFoldDB" id="A0ABD3SCB1"/>
<dbReference type="Gene3D" id="2.130.10.130">
    <property type="entry name" value="Integrin alpha, N-terminal"/>
    <property type="match status" value="2"/>
</dbReference>
<feature type="compositionally biased region" description="Acidic residues" evidence="5">
    <location>
        <begin position="35"/>
        <end position="44"/>
    </location>
</feature>
<dbReference type="InterPro" id="IPR028994">
    <property type="entry name" value="Integrin_alpha_N"/>
</dbReference>
<dbReference type="Pfam" id="PF14312">
    <property type="entry name" value="FG-GAP_2"/>
    <property type="match status" value="1"/>
</dbReference>
<feature type="repeat" description="FG-GAP" evidence="4">
    <location>
        <begin position="510"/>
        <end position="567"/>
    </location>
</feature>
<reference evidence="6 7" key="1">
    <citation type="submission" date="2024-10" db="EMBL/GenBank/DDBJ databases">
        <title>Updated reference genomes for cyclostephanoid diatoms.</title>
        <authorList>
            <person name="Roberts W.R."/>
            <person name="Alverson A.J."/>
        </authorList>
    </citation>
    <scope>NUCLEOTIDE SEQUENCE [LARGE SCALE GENOMIC DNA]</scope>
    <source>
        <strain evidence="6 7">AJA228-03</strain>
    </source>
</reference>
<feature type="region of interest" description="Disordered" evidence="5">
    <location>
        <begin position="207"/>
        <end position="231"/>
    </location>
</feature>
<feature type="repeat" description="FG-GAP" evidence="4">
    <location>
        <begin position="747"/>
        <end position="801"/>
    </location>
</feature>
<evidence type="ECO:0000256" key="5">
    <source>
        <dbReference type="SAM" id="MobiDB-lite"/>
    </source>
</evidence>
<feature type="repeat" description="FG-GAP" evidence="4">
    <location>
        <begin position="569"/>
        <end position="625"/>
    </location>
</feature>
<dbReference type="InterPro" id="IPR013519">
    <property type="entry name" value="Int_alpha_beta-p"/>
</dbReference>
<evidence type="ECO:0000256" key="1">
    <source>
        <dbReference type="ARBA" id="ARBA00022729"/>
    </source>
</evidence>
<name>A0ABD3SCB1_9STRA</name>
<comment type="caution">
    <text evidence="6">The sequence shown here is derived from an EMBL/GenBank/DDBJ whole genome shotgun (WGS) entry which is preliminary data.</text>
</comment>
<evidence type="ECO:0000313" key="6">
    <source>
        <dbReference type="EMBL" id="KAL3822149.1"/>
    </source>
</evidence>
<dbReference type="EMBL" id="JALLPB020000073">
    <property type="protein sequence ID" value="KAL3822149.1"/>
    <property type="molecule type" value="Genomic_DNA"/>
</dbReference>
<dbReference type="InterPro" id="IPR011043">
    <property type="entry name" value="Gal_Oxase/kelch_b-propeller"/>
</dbReference>
<keyword evidence="2" id="KW-0677">Repeat</keyword>
<protein>
    <submittedName>
        <fullName evidence="6">Uncharacterized protein</fullName>
    </submittedName>
</protein>
<accession>A0ABD3SCB1</accession>
<dbReference type="SUPFAM" id="SSF50965">
    <property type="entry name" value="Galactose oxidase, central domain"/>
    <property type="match status" value="1"/>
</dbReference>